<dbReference type="RefSeq" id="WP_099460488.1">
    <property type="nucleotide sequence ID" value="NZ_PEHN01000005.1"/>
</dbReference>
<reference evidence="4 5" key="1">
    <citation type="submission" date="2017-10" db="EMBL/GenBank/DDBJ databases">
        <authorList>
            <person name="Banno H."/>
            <person name="Chua N.-H."/>
        </authorList>
    </citation>
    <scope>NUCLEOTIDE SEQUENCE [LARGE SCALE GENOMIC DNA]</scope>
    <source>
        <strain evidence="4 5">SCPM-O-B-7607</strain>
    </source>
</reference>
<protein>
    <submittedName>
        <fullName evidence="4">Tail length tape measure protein</fullName>
    </submittedName>
</protein>
<evidence type="ECO:0000259" key="2">
    <source>
        <dbReference type="Pfam" id="PF06120"/>
    </source>
</evidence>
<dbReference type="InterPro" id="IPR009302">
    <property type="entry name" value="Tail_length_tape_measure"/>
</dbReference>
<proteinExistence type="predicted"/>
<feature type="domain" description="Tail length tape measure" evidence="2">
    <location>
        <begin position="413"/>
        <end position="563"/>
    </location>
</feature>
<dbReference type="AlphaFoldDB" id="A0A2G4U437"/>
<gene>
    <name evidence="4" type="ORF">CS533_07420</name>
</gene>
<evidence type="ECO:0000259" key="3">
    <source>
        <dbReference type="Pfam" id="PF20155"/>
    </source>
</evidence>
<sequence length="1132" mass="119007">MALRELIVKITANSSSYQTEMARASRMGAEYYKTMEGGSRKAEAATRQSKRALAELNNELVTVKESASGMVGMFAGAFAVGSLISTADQYGQISSRIKMATGSQEEYNSVQQRLMEISDRTYKSIEEQSELYIRSANSMKELGFSTASTIDFIDSISSALTINAASAEKGESAINALSKSMVNGKVAGDQWHAVMEIMPTVIGDIARYLGTTELEVKKLGAAGKLSMDTFSKAVIAAKDRNAELAEAMPTTVGDAITKLSNHWKAYIGDANSAMGVTAAISGVIGTAADNIDVLVAAGTGLVGLGLARYFGGLASSITSATGNLITATRSQLALAAAQVEGVQASLLQIQTERESAVAAQRSLVAQLQLAQTEKARASIRAQLAVNSAAVAAASRAEVAATDALAAAQGRLNIASGLASKALGLVGGPVGAAMLAAGAIYYFYEKSEQAKRSATDLAGGVGGLIDKMREMSNVQLAAEIGKLNNSLPALSSVVVDAQKSYDKATEAVERHRRQIYLWGDDSTIGKQAAEELNVSLNNQAIALKELTDAQDNKSRAVNGANVLSAQLNGTLQEGVGILKLEQVEVGIAAGMMANFTNAINIATQAKATFNSTSLILPVSEELKNAQKVQDDKLAILKLSGRAQATEIARQEAERLKITDPTEVSKFVSGELRNYDQTEQNKASEQAKSKAASATKTAESATKAYEQAIANLNKGIQVESVRLKQGEAAASLFAASIETGAKYTDIQRAELERLNKTLAESKQRWEDHNAAIASDPYRSAAESQRQAQEQLQRQIAGGEIQSTEELYRRKEQIHTDYLTALADANQRSAVSANDELAGNVDPVQNLSNQLAKRQALIETYAAAGVITEQRKNQLILASETETRAQQYQASLQLFASQGDLQRMAVDLFQDSQDRLTNMLTGLVNNTQSTKEAMSNLFASLSQSIIKNLVDMAAQALITSSIMQTITGVSGGLLGGVMGGGSAAAGSASNAFSGGAYSGLSFNAKGGVYDSPSLSAYSGQVVSSPTFFAFAKGAGVMGEAGPEAIMPLTRSADGSLGVRAVSSNMPTSSGGGGGSAAPQVYITIDGNGNTSTQSSQGMERWGSEVGRLIETKYRELLEKDLGQRGAITNAIQGGR</sequence>
<dbReference type="Pfam" id="PF20155">
    <property type="entry name" value="TMP_3"/>
    <property type="match status" value="1"/>
</dbReference>
<feature type="domain" description="Tape measure protein N-terminal" evidence="3">
    <location>
        <begin position="82"/>
        <end position="271"/>
    </location>
</feature>
<name>A0A2G4U437_YERBE</name>
<dbReference type="EMBL" id="PEHN01000005">
    <property type="protein sequence ID" value="PHZ28078.1"/>
    <property type="molecule type" value="Genomic_DNA"/>
</dbReference>
<dbReference type="Pfam" id="PF06120">
    <property type="entry name" value="Phage_HK97_TLTM"/>
    <property type="match status" value="1"/>
</dbReference>
<dbReference type="NCBIfam" id="TIGR02675">
    <property type="entry name" value="tape_meas_nterm"/>
    <property type="match status" value="1"/>
</dbReference>
<dbReference type="Proteomes" id="UP000229378">
    <property type="component" value="Unassembled WGS sequence"/>
</dbReference>
<keyword evidence="1" id="KW-0175">Coiled coil</keyword>
<evidence type="ECO:0000313" key="5">
    <source>
        <dbReference type="Proteomes" id="UP000229378"/>
    </source>
</evidence>
<feature type="coiled-coil region" evidence="1">
    <location>
        <begin position="742"/>
        <end position="769"/>
    </location>
</feature>
<feature type="coiled-coil region" evidence="1">
    <location>
        <begin position="493"/>
        <end position="545"/>
    </location>
</feature>
<evidence type="ECO:0000313" key="4">
    <source>
        <dbReference type="EMBL" id="PHZ28078.1"/>
    </source>
</evidence>
<evidence type="ECO:0000256" key="1">
    <source>
        <dbReference type="SAM" id="Coils"/>
    </source>
</evidence>
<accession>A0A2G4U437</accession>
<organism evidence="4 5">
    <name type="scientific">Yersinia bercovieri</name>
    <dbReference type="NCBI Taxonomy" id="634"/>
    <lineage>
        <taxon>Bacteria</taxon>
        <taxon>Pseudomonadati</taxon>
        <taxon>Pseudomonadota</taxon>
        <taxon>Gammaproteobacteria</taxon>
        <taxon>Enterobacterales</taxon>
        <taxon>Yersiniaceae</taxon>
        <taxon>Yersinia</taxon>
    </lineage>
</organism>
<dbReference type="InterPro" id="IPR013491">
    <property type="entry name" value="Tape_meas_N"/>
</dbReference>
<comment type="caution">
    <text evidence="4">The sequence shown here is derived from an EMBL/GenBank/DDBJ whole genome shotgun (WGS) entry which is preliminary data.</text>
</comment>